<feature type="transmembrane region" description="Helical" evidence="6">
    <location>
        <begin position="55"/>
        <end position="77"/>
    </location>
</feature>
<comment type="subcellular location">
    <subcellularLocation>
        <location evidence="1">Membrane</location>
        <topology evidence="1">Multi-pass membrane protein</topology>
    </subcellularLocation>
</comment>
<dbReference type="InterPro" id="IPR036458">
    <property type="entry name" value="Na:dicarbo_symporter_sf"/>
</dbReference>
<dbReference type="GO" id="GO:0015293">
    <property type="term" value="F:symporter activity"/>
    <property type="evidence" value="ECO:0007669"/>
    <property type="project" value="InterPro"/>
</dbReference>
<name>A0A9D2KB37_9BACT</name>
<dbReference type="EMBL" id="DXAQ01000128">
    <property type="protein sequence ID" value="HIZ89989.1"/>
    <property type="molecule type" value="Genomic_DNA"/>
</dbReference>
<feature type="transmembrane region" description="Helical" evidence="6">
    <location>
        <begin position="289"/>
        <end position="313"/>
    </location>
</feature>
<feature type="transmembrane region" description="Helical" evidence="6">
    <location>
        <begin position="89"/>
        <end position="113"/>
    </location>
</feature>
<feature type="transmembrane region" description="Helical" evidence="6">
    <location>
        <begin position="248"/>
        <end position="269"/>
    </location>
</feature>
<sequence length="404" mass="43397">MKEKKSDHLLIKIAVAVVLGIIIGIIIKSTSSQAVDGQMSTQHILMNIVLSIKHILGQVIFFMVPLIIIGFVTPAITGIKNNTSKMLGAILIMAYLSSVLAAAFAMVAGYLIIPHLDIVKNVTNIELPEMIFKLDIAPIFPVITALFFSITFGLAIIYTKSLLLEKIFNELNNVVMLLVNKLIIPILPFFILTTFIELTYLDKITSQFRTFIYMVLIVLIGHFIWLTVLYTIAGIVSGKSPFRVLKHYAPAYATAVGTMSSAATLPVALKCANKSDALDRDVVDFAIPMGATIHLCGSVLTETFFVMGISYILYGSLPSLGTMIVFIILLGVFAVGAPGVPGGTVAASVGIIISVLGFDDTGVGLVMAIFAIQDSFGTACNVTGDGALALMLQGIFKKNNEQTI</sequence>
<evidence type="ECO:0000256" key="4">
    <source>
        <dbReference type="ARBA" id="ARBA00022989"/>
    </source>
</evidence>
<dbReference type="PANTHER" id="PTHR42865:SF10">
    <property type="entry name" value="SODIUM:DICARBOXYLATE SYMPORTER FAMILY PROTEIN"/>
    <property type="match status" value="1"/>
</dbReference>
<dbReference type="PANTHER" id="PTHR42865">
    <property type="entry name" value="PROTON/GLUTAMATE-ASPARTATE SYMPORTER"/>
    <property type="match status" value="1"/>
</dbReference>
<evidence type="ECO:0000256" key="1">
    <source>
        <dbReference type="ARBA" id="ARBA00004141"/>
    </source>
</evidence>
<dbReference type="GO" id="GO:0005886">
    <property type="term" value="C:plasma membrane"/>
    <property type="evidence" value="ECO:0007669"/>
    <property type="project" value="TreeGrafter"/>
</dbReference>
<dbReference type="InterPro" id="IPR001991">
    <property type="entry name" value="Na-dicarboxylate_symporter"/>
</dbReference>
<organism evidence="7 8">
    <name type="scientific">Candidatus Mucispirillum faecigallinarum</name>
    <dbReference type="NCBI Taxonomy" id="2838699"/>
    <lineage>
        <taxon>Bacteria</taxon>
        <taxon>Pseudomonadati</taxon>
        <taxon>Deferribacterota</taxon>
        <taxon>Deferribacteres</taxon>
        <taxon>Deferribacterales</taxon>
        <taxon>Mucispirillaceae</taxon>
        <taxon>Mucispirillum</taxon>
    </lineage>
</organism>
<evidence type="ECO:0000256" key="3">
    <source>
        <dbReference type="ARBA" id="ARBA00022692"/>
    </source>
</evidence>
<feature type="transmembrane region" description="Helical" evidence="6">
    <location>
        <begin position="211"/>
        <end position="236"/>
    </location>
</feature>
<keyword evidence="5 6" id="KW-0472">Membrane</keyword>
<dbReference type="PRINTS" id="PR00173">
    <property type="entry name" value="EDTRNSPORT"/>
</dbReference>
<feature type="transmembrane region" description="Helical" evidence="6">
    <location>
        <begin position="9"/>
        <end position="27"/>
    </location>
</feature>
<accession>A0A9D2KB37</accession>
<feature type="transmembrane region" description="Helical" evidence="6">
    <location>
        <begin position="136"/>
        <end position="159"/>
    </location>
</feature>
<gene>
    <name evidence="7" type="ORF">H9804_08580</name>
</gene>
<evidence type="ECO:0000256" key="5">
    <source>
        <dbReference type="ARBA" id="ARBA00023136"/>
    </source>
</evidence>
<dbReference type="Gene3D" id="1.10.3860.10">
    <property type="entry name" value="Sodium:dicarboxylate symporter"/>
    <property type="match status" value="1"/>
</dbReference>
<keyword evidence="2" id="KW-0813">Transport</keyword>
<evidence type="ECO:0000313" key="7">
    <source>
        <dbReference type="EMBL" id="HIZ89989.1"/>
    </source>
</evidence>
<comment type="caution">
    <text evidence="7">The sequence shown here is derived from an EMBL/GenBank/DDBJ whole genome shotgun (WGS) entry which is preliminary data.</text>
</comment>
<feature type="transmembrane region" description="Helical" evidence="6">
    <location>
        <begin position="320"/>
        <end position="340"/>
    </location>
</feature>
<keyword evidence="4 6" id="KW-1133">Transmembrane helix</keyword>
<reference evidence="7" key="1">
    <citation type="journal article" date="2021" name="PeerJ">
        <title>Extensive microbial diversity within the chicken gut microbiome revealed by metagenomics and culture.</title>
        <authorList>
            <person name="Gilroy R."/>
            <person name="Ravi A."/>
            <person name="Getino M."/>
            <person name="Pursley I."/>
            <person name="Horton D.L."/>
            <person name="Alikhan N.F."/>
            <person name="Baker D."/>
            <person name="Gharbi K."/>
            <person name="Hall N."/>
            <person name="Watson M."/>
            <person name="Adriaenssens E.M."/>
            <person name="Foster-Nyarko E."/>
            <person name="Jarju S."/>
            <person name="Secka A."/>
            <person name="Antonio M."/>
            <person name="Oren A."/>
            <person name="Chaudhuri R.R."/>
            <person name="La Ragione R."/>
            <person name="Hildebrand F."/>
            <person name="Pallen M.J."/>
        </authorList>
    </citation>
    <scope>NUCLEOTIDE SEQUENCE</scope>
    <source>
        <strain evidence="7">ChiW4-1371</strain>
    </source>
</reference>
<evidence type="ECO:0000256" key="2">
    <source>
        <dbReference type="ARBA" id="ARBA00022448"/>
    </source>
</evidence>
<dbReference type="Pfam" id="PF00375">
    <property type="entry name" value="SDF"/>
    <property type="match status" value="1"/>
</dbReference>
<feature type="transmembrane region" description="Helical" evidence="6">
    <location>
        <begin position="346"/>
        <end position="372"/>
    </location>
</feature>
<dbReference type="Proteomes" id="UP000824176">
    <property type="component" value="Unassembled WGS sequence"/>
</dbReference>
<proteinExistence type="predicted"/>
<dbReference type="AlphaFoldDB" id="A0A9D2KB37"/>
<evidence type="ECO:0000256" key="6">
    <source>
        <dbReference type="SAM" id="Phobius"/>
    </source>
</evidence>
<dbReference type="SUPFAM" id="SSF118215">
    <property type="entry name" value="Proton glutamate symport protein"/>
    <property type="match status" value="1"/>
</dbReference>
<protein>
    <submittedName>
        <fullName evidence="7">Dicarboxylate/amino acid:cation symporter</fullName>
    </submittedName>
</protein>
<keyword evidence="3 6" id="KW-0812">Transmembrane</keyword>
<reference evidence="7" key="2">
    <citation type="submission" date="2021-04" db="EMBL/GenBank/DDBJ databases">
        <authorList>
            <person name="Gilroy R."/>
        </authorList>
    </citation>
    <scope>NUCLEOTIDE SEQUENCE</scope>
    <source>
        <strain evidence="7">ChiW4-1371</strain>
    </source>
</reference>
<feature type="transmembrane region" description="Helical" evidence="6">
    <location>
        <begin position="171"/>
        <end position="191"/>
    </location>
</feature>
<evidence type="ECO:0000313" key="8">
    <source>
        <dbReference type="Proteomes" id="UP000824176"/>
    </source>
</evidence>